<dbReference type="CDD" id="cd04821">
    <property type="entry name" value="PA_M28_1_2"/>
    <property type="match status" value="1"/>
</dbReference>
<dbReference type="InterPro" id="IPR046450">
    <property type="entry name" value="PA_dom_sf"/>
</dbReference>
<protein>
    <submittedName>
        <fullName evidence="9">Zn-dependent M28 family amino/carboxypeptidase</fullName>
    </submittedName>
</protein>
<keyword evidence="6" id="KW-0862">Zinc</keyword>
<dbReference type="Gene3D" id="3.40.630.10">
    <property type="entry name" value="Zn peptidases"/>
    <property type="match status" value="1"/>
</dbReference>
<evidence type="ECO:0000256" key="4">
    <source>
        <dbReference type="ARBA" id="ARBA00022729"/>
    </source>
</evidence>
<evidence type="ECO:0000256" key="3">
    <source>
        <dbReference type="ARBA" id="ARBA00022723"/>
    </source>
</evidence>
<dbReference type="RefSeq" id="WP_119035925.1">
    <property type="nucleotide sequence ID" value="NZ_QXDC01000003.1"/>
</dbReference>
<reference evidence="9 10" key="1">
    <citation type="submission" date="2018-08" db="EMBL/GenBank/DDBJ databases">
        <title>Genomic Encyclopedia of Type Strains, Phase IV (KMG-IV): sequencing the most valuable type-strain genomes for metagenomic binning, comparative biology and taxonomic classification.</title>
        <authorList>
            <person name="Goeker M."/>
        </authorList>
    </citation>
    <scope>NUCLEOTIDE SEQUENCE [LARGE SCALE GENOMIC DNA]</scope>
    <source>
        <strain evidence="9 10">DSM 25527</strain>
    </source>
</reference>
<keyword evidence="10" id="KW-1185">Reference proteome</keyword>
<evidence type="ECO:0000313" key="9">
    <source>
        <dbReference type="EMBL" id="RIA44248.1"/>
    </source>
</evidence>
<evidence type="ECO:0000256" key="6">
    <source>
        <dbReference type="ARBA" id="ARBA00022833"/>
    </source>
</evidence>
<feature type="domain" description="Peptidase M28" evidence="8">
    <location>
        <begin position="296"/>
        <end position="510"/>
    </location>
</feature>
<evidence type="ECO:0000256" key="2">
    <source>
        <dbReference type="ARBA" id="ARBA00022670"/>
    </source>
</evidence>
<dbReference type="SUPFAM" id="SSF53187">
    <property type="entry name" value="Zn-dependent exopeptidases"/>
    <property type="match status" value="1"/>
</dbReference>
<feature type="chain" id="PRO_5017212606" evidence="7">
    <location>
        <begin position="20"/>
        <end position="546"/>
    </location>
</feature>
<dbReference type="PANTHER" id="PTHR12147:SF56">
    <property type="entry name" value="AMINOPEPTIDASE YDR415C-RELATED"/>
    <property type="match status" value="1"/>
</dbReference>
<evidence type="ECO:0000256" key="1">
    <source>
        <dbReference type="ARBA" id="ARBA00022438"/>
    </source>
</evidence>
<sequence length="546" mass="58581">MSRCSIPLLLAALLLAAPAAGQDAPTLSIETLKTVTETLSSDAYEGRAPTTPAEAKTTDYIVARFKTAGLQPGNHGSWFQDVPLVEITARDVAPITITGGTTPLSFAYRTDMVIATYRVVPRIAVRNSDMVFVGYGINAPERGWNDYAGVDVKGKTVVILVNDPDWETAGNDGPFEGRAMTYYGRWTYKYEEAARQGAAAAIIVHQTAPASYGWNVVQSSWTGPQLELAAEGDHMDQSEAIGWVQLDAAKRLFASAGKDFEALAATAGNKGFKAVPLGLKASFTFDNSVRRQASKNVIGVLPGTERPQETVFYTAHWDHLGRCDAVDGDDICNGALDNASGVAGLIAIAEAQVKAGPAARTQAFMAVTAEESGLLGSRYYAEHPIYPLGLTVGGVNMDVLNVNGRTRNVVVTGYGKSDLDDLIVPLAKAQGRHVEPEAHPERGGYYRSDHFSFAKLGVPMLDAGSGEDLVEGGTVAGEAAAKDYGEHRYHQPADEYDPTWDWSGAIDDLTLYYRLGRGLAEGDSWPAWKPDAEFRAIREASRAAAQ</sequence>
<keyword evidence="2" id="KW-0645">Protease</keyword>
<dbReference type="GO" id="GO:0004180">
    <property type="term" value="F:carboxypeptidase activity"/>
    <property type="evidence" value="ECO:0007669"/>
    <property type="project" value="UniProtKB-KW"/>
</dbReference>
<dbReference type="AlphaFoldDB" id="A0A397P5U2"/>
<dbReference type="GO" id="GO:0046872">
    <property type="term" value="F:metal ion binding"/>
    <property type="evidence" value="ECO:0007669"/>
    <property type="project" value="UniProtKB-KW"/>
</dbReference>
<dbReference type="GO" id="GO:0006508">
    <property type="term" value="P:proteolysis"/>
    <property type="evidence" value="ECO:0007669"/>
    <property type="project" value="UniProtKB-KW"/>
</dbReference>
<keyword evidence="9" id="KW-0121">Carboxypeptidase</keyword>
<evidence type="ECO:0000256" key="5">
    <source>
        <dbReference type="ARBA" id="ARBA00022801"/>
    </source>
</evidence>
<evidence type="ECO:0000259" key="8">
    <source>
        <dbReference type="Pfam" id="PF04389"/>
    </source>
</evidence>
<feature type="signal peptide" evidence="7">
    <location>
        <begin position="1"/>
        <end position="19"/>
    </location>
</feature>
<keyword evidence="3" id="KW-0479">Metal-binding</keyword>
<organism evidence="9 10">
    <name type="scientific">Hephaestia caeni</name>
    <dbReference type="NCBI Taxonomy" id="645617"/>
    <lineage>
        <taxon>Bacteria</taxon>
        <taxon>Pseudomonadati</taxon>
        <taxon>Pseudomonadota</taxon>
        <taxon>Alphaproteobacteria</taxon>
        <taxon>Sphingomonadales</taxon>
        <taxon>Sphingomonadaceae</taxon>
        <taxon>Hephaestia</taxon>
    </lineage>
</organism>
<dbReference type="Pfam" id="PF04389">
    <property type="entry name" value="Peptidase_M28"/>
    <property type="match status" value="1"/>
</dbReference>
<dbReference type="OrthoDB" id="9778250at2"/>
<name>A0A397P5U2_9SPHN</name>
<dbReference type="Gene3D" id="3.50.30.30">
    <property type="match status" value="1"/>
</dbReference>
<keyword evidence="4 7" id="KW-0732">Signal</keyword>
<dbReference type="Proteomes" id="UP000266568">
    <property type="component" value="Unassembled WGS sequence"/>
</dbReference>
<evidence type="ECO:0000256" key="7">
    <source>
        <dbReference type="SAM" id="SignalP"/>
    </source>
</evidence>
<dbReference type="PANTHER" id="PTHR12147">
    <property type="entry name" value="METALLOPEPTIDASE M28 FAMILY MEMBER"/>
    <property type="match status" value="1"/>
</dbReference>
<dbReference type="GO" id="GO:0004177">
    <property type="term" value="F:aminopeptidase activity"/>
    <property type="evidence" value="ECO:0007669"/>
    <property type="project" value="UniProtKB-KW"/>
</dbReference>
<accession>A0A397P5U2</accession>
<gene>
    <name evidence="9" type="ORF">DFR49_2488</name>
</gene>
<proteinExistence type="predicted"/>
<keyword evidence="5" id="KW-0378">Hydrolase</keyword>
<dbReference type="SUPFAM" id="SSF52025">
    <property type="entry name" value="PA domain"/>
    <property type="match status" value="1"/>
</dbReference>
<dbReference type="GO" id="GO:0008235">
    <property type="term" value="F:metalloexopeptidase activity"/>
    <property type="evidence" value="ECO:0007669"/>
    <property type="project" value="InterPro"/>
</dbReference>
<evidence type="ECO:0000313" key="10">
    <source>
        <dbReference type="Proteomes" id="UP000266568"/>
    </source>
</evidence>
<dbReference type="InterPro" id="IPR045175">
    <property type="entry name" value="M28_fam"/>
</dbReference>
<comment type="caution">
    <text evidence="9">The sequence shown here is derived from an EMBL/GenBank/DDBJ whole genome shotgun (WGS) entry which is preliminary data.</text>
</comment>
<dbReference type="InterPro" id="IPR007484">
    <property type="entry name" value="Peptidase_M28"/>
</dbReference>
<dbReference type="EMBL" id="QXDC01000003">
    <property type="protein sequence ID" value="RIA44248.1"/>
    <property type="molecule type" value="Genomic_DNA"/>
</dbReference>
<keyword evidence="1" id="KW-0031">Aminopeptidase</keyword>